<keyword evidence="4" id="KW-0963">Cytoplasm</keyword>
<evidence type="ECO:0000256" key="3">
    <source>
        <dbReference type="ARBA" id="ARBA00023203"/>
    </source>
</evidence>
<evidence type="ECO:0000256" key="2">
    <source>
        <dbReference type="ARBA" id="ARBA00023038"/>
    </source>
</evidence>
<evidence type="ECO:0000313" key="6">
    <source>
        <dbReference type="Proteomes" id="UP000436088"/>
    </source>
</evidence>
<sequence>MATFAGTQQKCMACNKTVYLVDKLTADNRVFHKACFRCHHRNGTLKECCIAGLTTSNSSREPTVLTRVLKEHQRSSMKNWLKMR</sequence>
<comment type="subcellular location">
    <subcellularLocation>
        <location evidence="1">Cytoplasm</location>
        <location evidence="1">Cytoskeleton</location>
    </subcellularLocation>
</comment>
<evidence type="ECO:0000313" key="5">
    <source>
        <dbReference type="EMBL" id="KAE8669687.1"/>
    </source>
</evidence>
<reference evidence="5" key="1">
    <citation type="submission" date="2019-09" db="EMBL/GenBank/DDBJ databases">
        <title>Draft genome information of white flower Hibiscus syriacus.</title>
        <authorList>
            <person name="Kim Y.-M."/>
        </authorList>
    </citation>
    <scope>NUCLEOTIDE SEQUENCE [LARGE SCALE GENOMIC DNA]</scope>
    <source>
        <strain evidence="5">YM2019G1</strain>
    </source>
</reference>
<evidence type="ECO:0000256" key="1">
    <source>
        <dbReference type="ARBA" id="ARBA00004245"/>
    </source>
</evidence>
<name>A0A6A2YB97_HIBSY</name>
<accession>A0A6A2YB97</accession>
<dbReference type="AlphaFoldDB" id="A0A6A2YB97"/>
<proteinExistence type="predicted"/>
<keyword evidence="2" id="KW-0440">LIM domain</keyword>
<dbReference type="Gene3D" id="2.10.110.10">
    <property type="entry name" value="Cysteine Rich Protein"/>
    <property type="match status" value="1"/>
</dbReference>
<keyword evidence="2" id="KW-0862">Zinc</keyword>
<evidence type="ECO:0000256" key="4">
    <source>
        <dbReference type="ARBA" id="ARBA00023212"/>
    </source>
</evidence>
<keyword evidence="3" id="KW-0009">Actin-binding</keyword>
<dbReference type="SUPFAM" id="SSF57716">
    <property type="entry name" value="Glucocorticoid receptor-like (DNA-binding domain)"/>
    <property type="match status" value="1"/>
</dbReference>
<dbReference type="EMBL" id="VEPZ02001522">
    <property type="protein sequence ID" value="KAE8669687.1"/>
    <property type="molecule type" value="Genomic_DNA"/>
</dbReference>
<dbReference type="PANTHER" id="PTHR24206">
    <property type="entry name" value="OS06G0237300 PROTEIN"/>
    <property type="match status" value="1"/>
</dbReference>
<keyword evidence="6" id="KW-1185">Reference proteome</keyword>
<organism evidence="5 6">
    <name type="scientific">Hibiscus syriacus</name>
    <name type="common">Rose of Sharon</name>
    <dbReference type="NCBI Taxonomy" id="106335"/>
    <lineage>
        <taxon>Eukaryota</taxon>
        <taxon>Viridiplantae</taxon>
        <taxon>Streptophyta</taxon>
        <taxon>Embryophyta</taxon>
        <taxon>Tracheophyta</taxon>
        <taxon>Spermatophyta</taxon>
        <taxon>Magnoliopsida</taxon>
        <taxon>eudicotyledons</taxon>
        <taxon>Gunneridae</taxon>
        <taxon>Pentapetalae</taxon>
        <taxon>rosids</taxon>
        <taxon>malvids</taxon>
        <taxon>Malvales</taxon>
        <taxon>Malvaceae</taxon>
        <taxon>Malvoideae</taxon>
        <taxon>Hibiscus</taxon>
    </lineage>
</organism>
<gene>
    <name evidence="5" type="ORF">F3Y22_tig00112225pilonHSYRG00043</name>
</gene>
<keyword evidence="4" id="KW-0206">Cytoskeleton</keyword>
<keyword evidence="2" id="KW-0479">Metal-binding</keyword>
<dbReference type="GO" id="GO:0005856">
    <property type="term" value="C:cytoskeleton"/>
    <property type="evidence" value="ECO:0007669"/>
    <property type="project" value="UniProtKB-SubCell"/>
</dbReference>
<comment type="caution">
    <text evidence="5">The sequence shown here is derived from an EMBL/GenBank/DDBJ whole genome shotgun (WGS) entry which is preliminary data.</text>
</comment>
<dbReference type="Proteomes" id="UP000436088">
    <property type="component" value="Unassembled WGS sequence"/>
</dbReference>
<protein>
    <submittedName>
        <fullName evidence="5">LIM domain-containing protein WLIM2a</fullName>
    </submittedName>
</protein>
<dbReference type="GO" id="GO:0003779">
    <property type="term" value="F:actin binding"/>
    <property type="evidence" value="ECO:0007669"/>
    <property type="project" value="UniProtKB-KW"/>
</dbReference>